<keyword evidence="2 4" id="KW-0863">Zinc-finger</keyword>
<name>A0A8H4EI44_GIGMA</name>
<evidence type="ECO:0000256" key="3">
    <source>
        <dbReference type="ARBA" id="ARBA00022833"/>
    </source>
</evidence>
<organism evidence="6 7">
    <name type="scientific">Gigaspora margarita</name>
    <dbReference type="NCBI Taxonomy" id="4874"/>
    <lineage>
        <taxon>Eukaryota</taxon>
        <taxon>Fungi</taxon>
        <taxon>Fungi incertae sedis</taxon>
        <taxon>Mucoromycota</taxon>
        <taxon>Glomeromycotina</taxon>
        <taxon>Glomeromycetes</taxon>
        <taxon>Diversisporales</taxon>
        <taxon>Gigasporaceae</taxon>
        <taxon>Gigaspora</taxon>
    </lineage>
</organism>
<proteinExistence type="predicted"/>
<dbReference type="AlphaFoldDB" id="A0A8H4EI44"/>
<keyword evidence="7" id="KW-1185">Reference proteome</keyword>
<dbReference type="GO" id="GO:0008270">
    <property type="term" value="F:zinc ion binding"/>
    <property type="evidence" value="ECO:0007669"/>
    <property type="project" value="UniProtKB-KW"/>
</dbReference>
<dbReference type="OrthoDB" id="430051at2759"/>
<dbReference type="InterPro" id="IPR010666">
    <property type="entry name" value="Znf_GRF"/>
</dbReference>
<dbReference type="PROSITE" id="PS51999">
    <property type="entry name" value="ZF_GRF"/>
    <property type="match status" value="1"/>
</dbReference>
<dbReference type="Proteomes" id="UP000439903">
    <property type="component" value="Unassembled WGS sequence"/>
</dbReference>
<gene>
    <name evidence="6" type="ORF">F8M41_022363</name>
</gene>
<evidence type="ECO:0000313" key="6">
    <source>
        <dbReference type="EMBL" id="KAF0488276.1"/>
    </source>
</evidence>
<evidence type="ECO:0000256" key="4">
    <source>
        <dbReference type="PROSITE-ProRule" id="PRU01343"/>
    </source>
</evidence>
<feature type="domain" description="GRF-type" evidence="5">
    <location>
        <begin position="87"/>
        <end position="126"/>
    </location>
</feature>
<evidence type="ECO:0000256" key="1">
    <source>
        <dbReference type="ARBA" id="ARBA00022723"/>
    </source>
</evidence>
<evidence type="ECO:0000259" key="5">
    <source>
        <dbReference type="PROSITE" id="PS51999"/>
    </source>
</evidence>
<evidence type="ECO:0000313" key="7">
    <source>
        <dbReference type="Proteomes" id="UP000439903"/>
    </source>
</evidence>
<sequence length="247" mass="29742">MSAIKIFNCAELNLMIMKEFDKISDVYKFSLINRRLFENSEPILKICKKIVKYGKIFDDHQIQLLSLYSMFDDICSDRTELFRRVYCNCQILAKLSIIKKQNENEGRYFYECDNQRCSFFKWLDDEYKEIFDDFNLIDSSIYDDIYLDYAHTCYIRDLKKLICLNINFYISKLDKYFIKIFNLKMISLFNNLKSKTKNIQYCDWCHNYVNQWLDTKECCSVVCFNCFNGYSPPPLCDNCDSYYCLCI</sequence>
<dbReference type="EMBL" id="WTPW01000690">
    <property type="protein sequence ID" value="KAF0488276.1"/>
    <property type="molecule type" value="Genomic_DNA"/>
</dbReference>
<reference evidence="6 7" key="1">
    <citation type="journal article" date="2019" name="Environ. Microbiol.">
        <title>At the nexus of three kingdoms: the genome of the mycorrhizal fungus Gigaspora margarita provides insights into plant, endobacterial and fungal interactions.</title>
        <authorList>
            <person name="Venice F."/>
            <person name="Ghignone S."/>
            <person name="Salvioli di Fossalunga A."/>
            <person name="Amselem J."/>
            <person name="Novero M."/>
            <person name="Xianan X."/>
            <person name="Sedzielewska Toro K."/>
            <person name="Morin E."/>
            <person name="Lipzen A."/>
            <person name="Grigoriev I.V."/>
            <person name="Henrissat B."/>
            <person name="Martin F.M."/>
            <person name="Bonfante P."/>
        </authorList>
    </citation>
    <scope>NUCLEOTIDE SEQUENCE [LARGE SCALE GENOMIC DNA]</scope>
    <source>
        <strain evidence="6 7">BEG34</strain>
    </source>
</reference>
<dbReference type="Pfam" id="PF06839">
    <property type="entry name" value="Zn_ribbon_GRF"/>
    <property type="match status" value="1"/>
</dbReference>
<evidence type="ECO:0000256" key="2">
    <source>
        <dbReference type="ARBA" id="ARBA00022771"/>
    </source>
</evidence>
<accession>A0A8H4EI44</accession>
<keyword evidence="1" id="KW-0479">Metal-binding</keyword>
<comment type="caution">
    <text evidence="6">The sequence shown here is derived from an EMBL/GenBank/DDBJ whole genome shotgun (WGS) entry which is preliminary data.</text>
</comment>
<keyword evidence="3" id="KW-0862">Zinc</keyword>
<protein>
    <recommendedName>
        <fullName evidence="5">GRF-type domain-containing protein</fullName>
    </recommendedName>
</protein>